<dbReference type="InterPro" id="IPR001179">
    <property type="entry name" value="PPIase_FKBP_dom"/>
</dbReference>
<dbReference type="Gene3D" id="3.10.50.40">
    <property type="match status" value="1"/>
</dbReference>
<organism evidence="3 4">
    <name type="scientific">Poecilia reticulata</name>
    <name type="common">Guppy</name>
    <name type="synonym">Acanthophacelus reticulatus</name>
    <dbReference type="NCBI Taxonomy" id="8081"/>
    <lineage>
        <taxon>Eukaryota</taxon>
        <taxon>Metazoa</taxon>
        <taxon>Chordata</taxon>
        <taxon>Craniata</taxon>
        <taxon>Vertebrata</taxon>
        <taxon>Euteleostomi</taxon>
        <taxon>Actinopterygii</taxon>
        <taxon>Neopterygii</taxon>
        <taxon>Teleostei</taxon>
        <taxon>Neoteleostei</taxon>
        <taxon>Acanthomorphata</taxon>
        <taxon>Ovalentaria</taxon>
        <taxon>Atherinomorphae</taxon>
        <taxon>Cyprinodontiformes</taxon>
        <taxon>Poeciliidae</taxon>
        <taxon>Poeciliinae</taxon>
        <taxon>Poecilia</taxon>
    </lineage>
</organism>
<dbReference type="GeneTree" id="ENSGT00530000064286"/>
<dbReference type="SUPFAM" id="SSF54534">
    <property type="entry name" value="FKBP-like"/>
    <property type="match status" value="1"/>
</dbReference>
<sequence length="102" mass="11552">MQWLIELTGIGVCFQMFDSNQNKDKLLRLKLGAGKVIKGWEEGMLGMKKASRRLIIIPPSLAYGAKGVPNRVPANSTLIFEVELRRNLEQHLKLCKSYQPLL</sequence>
<keyword evidence="1" id="KW-0413">Isomerase</keyword>
<dbReference type="AlphaFoldDB" id="A0A3P9PDE9"/>
<proteinExistence type="predicted"/>
<dbReference type="GO" id="GO:0030426">
    <property type="term" value="C:growth cone"/>
    <property type="evidence" value="ECO:0007669"/>
    <property type="project" value="TreeGrafter"/>
</dbReference>
<dbReference type="Bgee" id="ENSPREG00000013432">
    <property type="expression patterns" value="Expressed in caudal fin and 1 other cell type or tissue"/>
</dbReference>
<dbReference type="PANTHER" id="PTHR44927">
    <property type="entry name" value="FK506-BINDING PROTEIN 15"/>
    <property type="match status" value="1"/>
</dbReference>
<reference evidence="4" key="1">
    <citation type="submission" date="2013-11" db="EMBL/GenBank/DDBJ databases">
        <title>The genomic landscape of the Guanapo guppy.</title>
        <authorList>
            <person name="Kuenstner A."/>
            <person name="Dreyer C."/>
        </authorList>
    </citation>
    <scope>NUCLEOTIDE SEQUENCE</scope>
    <source>
        <strain evidence="4">Guanapo</strain>
    </source>
</reference>
<evidence type="ECO:0000259" key="2">
    <source>
        <dbReference type="PROSITE" id="PS50059"/>
    </source>
</evidence>
<evidence type="ECO:0000313" key="4">
    <source>
        <dbReference type="Proteomes" id="UP000242638"/>
    </source>
</evidence>
<dbReference type="PANTHER" id="PTHR44927:SF1">
    <property type="entry name" value="FK506-BINDING PROTEIN 15"/>
    <property type="match status" value="1"/>
</dbReference>
<reference evidence="3" key="2">
    <citation type="submission" date="2025-08" db="UniProtKB">
        <authorList>
            <consortium name="Ensembl"/>
        </authorList>
    </citation>
    <scope>IDENTIFICATION</scope>
    <source>
        <strain evidence="3">Guanapo</strain>
    </source>
</reference>
<dbReference type="STRING" id="8081.ENSPREP00000019837"/>
<protein>
    <recommendedName>
        <fullName evidence="1">peptidylprolyl isomerase</fullName>
        <ecNumber evidence="1">5.2.1.8</ecNumber>
    </recommendedName>
</protein>
<dbReference type="Ensembl" id="ENSPRET00000020049.1">
    <property type="protein sequence ID" value="ENSPREP00000019837.1"/>
    <property type="gene ID" value="ENSPREG00000013432.1"/>
</dbReference>
<reference evidence="3" key="3">
    <citation type="submission" date="2025-09" db="UniProtKB">
        <authorList>
            <consortium name="Ensembl"/>
        </authorList>
    </citation>
    <scope>IDENTIFICATION</scope>
    <source>
        <strain evidence="3">Guanapo</strain>
    </source>
</reference>
<dbReference type="InterPro" id="IPR046357">
    <property type="entry name" value="PPIase_dom_sf"/>
</dbReference>
<dbReference type="Pfam" id="PF00254">
    <property type="entry name" value="FKBP_C"/>
    <property type="match status" value="1"/>
</dbReference>
<dbReference type="OMA" id="WDMGVRG"/>
<dbReference type="GO" id="GO:0003755">
    <property type="term" value="F:peptidyl-prolyl cis-trans isomerase activity"/>
    <property type="evidence" value="ECO:0007669"/>
    <property type="project" value="UniProtKB-KW"/>
</dbReference>
<keyword evidence="1" id="KW-0697">Rotamase</keyword>
<feature type="domain" description="PPIase FKBP-type" evidence="2">
    <location>
        <begin position="1"/>
        <end position="88"/>
    </location>
</feature>
<accession>A0A3P9PDE9</accession>
<dbReference type="PROSITE" id="PS50059">
    <property type="entry name" value="FKBP_PPIASE"/>
    <property type="match status" value="1"/>
</dbReference>
<name>A0A3P9PDE9_POERE</name>
<keyword evidence="4" id="KW-1185">Reference proteome</keyword>
<dbReference type="Proteomes" id="UP000242638">
    <property type="component" value="Unassembled WGS sequence"/>
</dbReference>
<dbReference type="EC" id="5.2.1.8" evidence="1"/>
<comment type="catalytic activity">
    <reaction evidence="1">
        <text>[protein]-peptidylproline (omega=180) = [protein]-peptidylproline (omega=0)</text>
        <dbReference type="Rhea" id="RHEA:16237"/>
        <dbReference type="Rhea" id="RHEA-COMP:10747"/>
        <dbReference type="Rhea" id="RHEA-COMP:10748"/>
        <dbReference type="ChEBI" id="CHEBI:83833"/>
        <dbReference type="ChEBI" id="CHEBI:83834"/>
        <dbReference type="EC" id="5.2.1.8"/>
    </reaction>
</comment>
<evidence type="ECO:0000313" key="3">
    <source>
        <dbReference type="Ensembl" id="ENSPREP00000019837.1"/>
    </source>
</evidence>
<evidence type="ECO:0000256" key="1">
    <source>
        <dbReference type="PROSITE-ProRule" id="PRU00277"/>
    </source>
</evidence>